<evidence type="ECO:0000256" key="7">
    <source>
        <dbReference type="ARBA" id="ARBA00022605"/>
    </source>
</evidence>
<evidence type="ECO:0000256" key="6">
    <source>
        <dbReference type="ARBA" id="ARBA00022603"/>
    </source>
</evidence>
<evidence type="ECO:0000256" key="16">
    <source>
        <dbReference type="ARBA" id="ARBA00031040"/>
    </source>
</evidence>
<evidence type="ECO:0000256" key="11">
    <source>
        <dbReference type="ARBA" id="ARBA00022723"/>
    </source>
</evidence>
<dbReference type="GO" id="GO:0005829">
    <property type="term" value="C:cytosol"/>
    <property type="evidence" value="ECO:0007669"/>
    <property type="project" value="TreeGrafter"/>
</dbReference>
<dbReference type="Gene3D" id="1.10.1240.10">
    <property type="entry name" value="Methionine synthase domain"/>
    <property type="match status" value="1"/>
</dbReference>
<feature type="domain" description="Pterin-binding" evidence="18">
    <location>
        <begin position="360"/>
        <end position="625"/>
    </location>
</feature>
<dbReference type="PROSITE" id="PS50970">
    <property type="entry name" value="HCY"/>
    <property type="match status" value="1"/>
</dbReference>
<dbReference type="InterPro" id="IPR011822">
    <property type="entry name" value="MetH"/>
</dbReference>
<dbReference type="InterPro" id="IPR006158">
    <property type="entry name" value="Cobalamin-bd"/>
</dbReference>
<evidence type="ECO:0000259" key="18">
    <source>
        <dbReference type="PROSITE" id="PS50972"/>
    </source>
</evidence>
<dbReference type="SUPFAM" id="SSF82282">
    <property type="entry name" value="Homocysteine S-methyltransferase"/>
    <property type="match status" value="1"/>
</dbReference>
<dbReference type="SUPFAM" id="SSF52242">
    <property type="entry name" value="Cobalamin (vitamin B12)-binding domain"/>
    <property type="match status" value="1"/>
</dbReference>
<comment type="cofactor">
    <cofactor evidence="2">
        <name>methylcob(III)alamin</name>
        <dbReference type="ChEBI" id="CHEBI:28115"/>
    </cofactor>
</comment>
<dbReference type="PROSITE" id="PS51337">
    <property type="entry name" value="B12_BINDING_NTER"/>
    <property type="match status" value="1"/>
</dbReference>
<evidence type="ECO:0000256" key="12">
    <source>
        <dbReference type="ARBA" id="ARBA00022737"/>
    </source>
</evidence>
<sequence>MNWNREKRIRELPKLLERSILLFDGAMATMIQNHNLEENDYRGKDFKNHNCELKGNNDILSITSPKIIKDIHKTFLNAGSDIVETNTFSSTSISQRDYQLESISYELNYEAALIARKTCDNFEQERPELPKYVAGVLGPTNRTASISPDVNDAGARNIMYDDLYESYSLAAKGLINGGSDIIMIETIFDTLNAKAAIHAVKDIFETLNIDLPLMISGTITDKSGRTLSGQTTEAFWNSIKHAKPFAVGLNCSLGAEEMYPYVSEISKVADTNICIYPNAGLPNEFGEYDETPAKMARIINKFAEEGLLNIVGGCCGTTPEHISNISKITKKHKPRKIPHVTKIMRLSGLEPFNFSDEMPFVNVGERTNVTGSEKFKKLVKEENLELALEIARNQVENGAQMIDINMDEGMLDTEQLMKKFLNMAATEPEIAKVPFMIDSSKWSIIESSLKCVQGKSVVNSISLKEGEEIFLEQAKMCMKFGAAIIVMAFDEKGQADTEDRKYEICKRSYNLLTEKINFPEEDIIFDPNIFAVATGIEEHNRYGIDYINAVKRIKEEFKNVHISGGVSNFSFSFRGNNIIREAMHSVFLYHAIKSGMDMGIVNSGQLSIYEEIDKDLKKRIEDVLFNNRKDSTERLIEIAEKYSGIKKETIEEESKWRTLSVSERLKYALVKGISDFIEEDTELARLELGKSINVIEGPLMDGMNHVGDLFGSGQMFLPQVIKSARVMKKAVAYLEPFLEKEKGTNKVTRKVSAGKILLATVKGDVHDIGKNIVGVVLQCNNYEVIDLGVMVHVSEIIERAKEEEVDIIGLSGLITPSLDEMCHVASEMENEGMNIPLLIGGATTSKIHTAVKISPNYYNGQAVYVTNASRAIGVTSSLLSYEKKGSFINEVKEEYSLLQKRHEGKKIRSKHMSIEKARDNCFVADYENLAPIKPNFLGTKKFNNYDLSDLRKYIDWTPFFRSWDLHGRYPSILDDAMTGDAARTLFNDANDLLTKIINEKLLKAKAVIGFWPANSEGDDIIIYKDEEREKIITTFHTIRQQMNHSNNRANFALADFVMPNDKKKTIKDYVGGFAVTCGIGEEELSRNFELQGDDYNAILTKALADRMAEAFAEKMHEEVRKEYWGYSPKEKLRNDQLINEEYIGIRPAHGYPAQPDHTEKKILFDLLQVEKKTGIELTENYAMNPGSSISGLYFSHPDSSYFGVGKINKDQVKDYAKRKSMSIEECEKWLGPILNY</sequence>
<dbReference type="GO" id="GO:0046653">
    <property type="term" value="P:tetrahydrofolate metabolic process"/>
    <property type="evidence" value="ECO:0007669"/>
    <property type="project" value="TreeGrafter"/>
</dbReference>
<dbReference type="EC" id="2.1.1.13" evidence="5"/>
<evidence type="ECO:0000256" key="5">
    <source>
        <dbReference type="ARBA" id="ARBA00012032"/>
    </source>
</evidence>
<dbReference type="FunFam" id="1.10.1240.10:FF:000001">
    <property type="entry name" value="Methionine synthase"/>
    <property type="match status" value="1"/>
</dbReference>
<evidence type="ECO:0000256" key="15">
    <source>
        <dbReference type="ARBA" id="ARBA00023285"/>
    </source>
</evidence>
<dbReference type="InterPro" id="IPR036724">
    <property type="entry name" value="Cobalamin-bd_sf"/>
</dbReference>
<dbReference type="PROSITE" id="PS50974">
    <property type="entry name" value="ADOMET_ACTIVATION"/>
    <property type="match status" value="1"/>
</dbReference>
<evidence type="ECO:0000259" key="21">
    <source>
        <dbReference type="PROSITE" id="PS51337"/>
    </source>
</evidence>
<feature type="domain" description="AdoMet activation" evidence="19">
    <location>
        <begin position="905"/>
        <end position="1236"/>
    </location>
</feature>
<reference evidence="22" key="1">
    <citation type="submission" date="2018-05" db="EMBL/GenBank/DDBJ databases">
        <authorList>
            <person name="Lanie J.A."/>
            <person name="Ng W.-L."/>
            <person name="Kazmierczak K.M."/>
            <person name="Andrzejewski T.M."/>
            <person name="Davidsen T.M."/>
            <person name="Wayne K.J."/>
            <person name="Tettelin H."/>
            <person name="Glass J.I."/>
            <person name="Rusch D."/>
            <person name="Podicherti R."/>
            <person name="Tsui H.-C.T."/>
            <person name="Winkler M.E."/>
        </authorList>
    </citation>
    <scope>NUCLEOTIDE SEQUENCE</scope>
</reference>
<protein>
    <recommendedName>
        <fullName evidence="5">methionine synthase</fullName>
        <ecNumber evidence="5">2.1.1.13</ecNumber>
    </recommendedName>
    <alternativeName>
        <fullName evidence="16">5-methyltetrahydrofolate--homocysteine methyltransferase</fullName>
    </alternativeName>
</protein>
<dbReference type="UniPathway" id="UPA00051">
    <property type="reaction ID" value="UER00081"/>
</dbReference>
<keyword evidence="8" id="KW-0846">Cobalamin</keyword>
<dbReference type="InterPro" id="IPR000489">
    <property type="entry name" value="Pterin-binding_dom"/>
</dbReference>
<feature type="domain" description="B12-binding N-terminal" evidence="21">
    <location>
        <begin position="652"/>
        <end position="746"/>
    </location>
</feature>
<evidence type="ECO:0000259" key="19">
    <source>
        <dbReference type="PROSITE" id="PS50974"/>
    </source>
</evidence>
<feature type="domain" description="B12-binding" evidence="20">
    <location>
        <begin position="753"/>
        <end position="889"/>
    </location>
</feature>
<dbReference type="InterPro" id="IPR050554">
    <property type="entry name" value="Met_Synthase/Corrinoid"/>
</dbReference>
<accession>A0A381RNM0</accession>
<dbReference type="InterPro" id="IPR036589">
    <property type="entry name" value="HCY_dom_sf"/>
</dbReference>
<keyword evidence="9" id="KW-0808">Transferase</keyword>
<dbReference type="AlphaFoldDB" id="A0A381RNM0"/>
<dbReference type="GO" id="GO:0031419">
    <property type="term" value="F:cobalamin binding"/>
    <property type="evidence" value="ECO:0007669"/>
    <property type="project" value="UniProtKB-KW"/>
</dbReference>
<feature type="domain" description="Hcy-binding" evidence="17">
    <location>
        <begin position="9"/>
        <end position="329"/>
    </location>
</feature>
<dbReference type="InterPro" id="IPR033706">
    <property type="entry name" value="Met_synthase_B12-bd"/>
</dbReference>
<dbReference type="InterPro" id="IPR004223">
    <property type="entry name" value="VitB12-dep_Met_synth_activ_dom"/>
</dbReference>
<keyword evidence="14" id="KW-0486">Methionine biosynthesis</keyword>
<proteinExistence type="inferred from homology"/>
<evidence type="ECO:0000259" key="17">
    <source>
        <dbReference type="PROSITE" id="PS50970"/>
    </source>
</evidence>
<keyword evidence="12" id="KW-0677">Repeat</keyword>
<dbReference type="GO" id="GO:0050667">
    <property type="term" value="P:homocysteine metabolic process"/>
    <property type="evidence" value="ECO:0007669"/>
    <property type="project" value="TreeGrafter"/>
</dbReference>
<dbReference type="InterPro" id="IPR036594">
    <property type="entry name" value="Meth_synthase_dom"/>
</dbReference>
<dbReference type="InterPro" id="IPR003759">
    <property type="entry name" value="Cbl-bd_cap"/>
</dbReference>
<dbReference type="InterPro" id="IPR011005">
    <property type="entry name" value="Dihydropteroate_synth-like_sf"/>
</dbReference>
<keyword evidence="13" id="KW-0862">Zinc</keyword>
<keyword evidence="15" id="KW-0170">Cobalt</keyword>
<keyword evidence="7" id="KW-0028">Amino-acid biosynthesis</keyword>
<evidence type="ECO:0000256" key="9">
    <source>
        <dbReference type="ARBA" id="ARBA00022679"/>
    </source>
</evidence>
<dbReference type="NCBIfam" id="TIGR02082">
    <property type="entry name" value="metH"/>
    <property type="match status" value="1"/>
</dbReference>
<dbReference type="PROSITE" id="PS50972">
    <property type="entry name" value="PTERIN_BINDING"/>
    <property type="match status" value="1"/>
</dbReference>
<comment type="pathway">
    <text evidence="3">Amino-acid biosynthesis; L-methionine biosynthesis via de novo pathway; L-methionine from L-homocysteine (MetH route): step 1/1.</text>
</comment>
<evidence type="ECO:0000256" key="8">
    <source>
        <dbReference type="ARBA" id="ARBA00022628"/>
    </source>
</evidence>
<evidence type="ECO:0000256" key="3">
    <source>
        <dbReference type="ARBA" id="ARBA00005178"/>
    </source>
</evidence>
<dbReference type="PANTHER" id="PTHR45833:SF1">
    <property type="entry name" value="METHIONINE SYNTHASE"/>
    <property type="match status" value="1"/>
</dbReference>
<dbReference type="Gene3D" id="3.10.196.10">
    <property type="entry name" value="Vitamin B12-dependent methionine synthase, activation domain"/>
    <property type="match status" value="1"/>
</dbReference>
<dbReference type="SUPFAM" id="SSF51717">
    <property type="entry name" value="Dihydropteroate synthetase-like"/>
    <property type="match status" value="1"/>
</dbReference>
<dbReference type="Pfam" id="PF00809">
    <property type="entry name" value="Pterin_bind"/>
    <property type="match status" value="1"/>
</dbReference>
<dbReference type="InterPro" id="IPR037010">
    <property type="entry name" value="VitB12-dep_Met_synth_activ_sf"/>
</dbReference>
<evidence type="ECO:0000259" key="20">
    <source>
        <dbReference type="PROSITE" id="PS51332"/>
    </source>
</evidence>
<organism evidence="22">
    <name type="scientific">marine metagenome</name>
    <dbReference type="NCBI Taxonomy" id="408172"/>
    <lineage>
        <taxon>unclassified sequences</taxon>
        <taxon>metagenomes</taxon>
        <taxon>ecological metagenomes</taxon>
    </lineage>
</organism>
<dbReference type="FunFam" id="3.20.20.20:FF:000002">
    <property type="entry name" value="Methionine synthase"/>
    <property type="match status" value="1"/>
</dbReference>
<dbReference type="Gene3D" id="1.10.288.10">
    <property type="entry name" value="Cobalamin-dependent Methionine Synthase, domain 2"/>
    <property type="match status" value="1"/>
</dbReference>
<dbReference type="PROSITE" id="PS51332">
    <property type="entry name" value="B12_BINDING"/>
    <property type="match status" value="1"/>
</dbReference>
<evidence type="ECO:0000313" key="22">
    <source>
        <dbReference type="EMBL" id="SUZ92854.1"/>
    </source>
</evidence>
<dbReference type="Pfam" id="PF02574">
    <property type="entry name" value="S-methyl_trans"/>
    <property type="match status" value="1"/>
</dbReference>
<dbReference type="Gene3D" id="3.20.20.330">
    <property type="entry name" value="Homocysteine-binding-like domain"/>
    <property type="match status" value="1"/>
</dbReference>
<keyword evidence="10" id="KW-0949">S-adenosyl-L-methionine</keyword>
<dbReference type="GO" id="GO:0008705">
    <property type="term" value="F:methionine synthase activity"/>
    <property type="evidence" value="ECO:0007669"/>
    <property type="project" value="UniProtKB-EC"/>
</dbReference>
<evidence type="ECO:0000256" key="10">
    <source>
        <dbReference type="ARBA" id="ARBA00022691"/>
    </source>
</evidence>
<dbReference type="Gene3D" id="3.40.50.280">
    <property type="entry name" value="Cobalamin-binding domain"/>
    <property type="match status" value="1"/>
</dbReference>
<evidence type="ECO:0000256" key="4">
    <source>
        <dbReference type="ARBA" id="ARBA00010398"/>
    </source>
</evidence>
<evidence type="ECO:0000256" key="13">
    <source>
        <dbReference type="ARBA" id="ARBA00022833"/>
    </source>
</evidence>
<dbReference type="SUPFAM" id="SSF47644">
    <property type="entry name" value="Methionine synthase domain"/>
    <property type="match status" value="1"/>
</dbReference>
<dbReference type="Gene3D" id="3.20.20.20">
    <property type="entry name" value="Dihydropteroate synthase-like"/>
    <property type="match status" value="1"/>
</dbReference>
<keyword evidence="11" id="KW-0479">Metal-binding</keyword>
<dbReference type="CDD" id="cd00740">
    <property type="entry name" value="MeTr"/>
    <property type="match status" value="1"/>
</dbReference>
<dbReference type="GO" id="GO:0032259">
    <property type="term" value="P:methylation"/>
    <property type="evidence" value="ECO:0007669"/>
    <property type="project" value="UniProtKB-KW"/>
</dbReference>
<evidence type="ECO:0000256" key="14">
    <source>
        <dbReference type="ARBA" id="ARBA00023167"/>
    </source>
</evidence>
<gene>
    <name evidence="22" type="ORF">METZ01_LOCUS45708</name>
</gene>
<evidence type="ECO:0000256" key="1">
    <source>
        <dbReference type="ARBA" id="ARBA00001947"/>
    </source>
</evidence>
<keyword evidence="6" id="KW-0489">Methyltransferase</keyword>
<dbReference type="SUPFAM" id="SSF56507">
    <property type="entry name" value="Methionine synthase activation domain-like"/>
    <property type="match status" value="1"/>
</dbReference>
<dbReference type="Pfam" id="PF02310">
    <property type="entry name" value="B12-binding"/>
    <property type="match status" value="1"/>
</dbReference>
<dbReference type="InterPro" id="IPR003726">
    <property type="entry name" value="HCY_dom"/>
</dbReference>
<dbReference type="FunFam" id="3.20.20.330:FF:000001">
    <property type="entry name" value="Methionine synthase"/>
    <property type="match status" value="1"/>
</dbReference>
<dbReference type="Pfam" id="PF02965">
    <property type="entry name" value="Met_synt_B12"/>
    <property type="match status" value="1"/>
</dbReference>
<dbReference type="GO" id="GO:0008270">
    <property type="term" value="F:zinc ion binding"/>
    <property type="evidence" value="ECO:0007669"/>
    <property type="project" value="InterPro"/>
</dbReference>
<comment type="cofactor">
    <cofactor evidence="1">
        <name>Zn(2+)</name>
        <dbReference type="ChEBI" id="CHEBI:29105"/>
    </cofactor>
</comment>
<dbReference type="SMART" id="SM01018">
    <property type="entry name" value="B12-binding_2"/>
    <property type="match status" value="1"/>
</dbReference>
<dbReference type="PIRSF" id="PIRSF000381">
    <property type="entry name" value="MetH"/>
    <property type="match status" value="1"/>
</dbReference>
<comment type="similarity">
    <text evidence="4">Belongs to the vitamin-B12 dependent methionine synthase family.</text>
</comment>
<dbReference type="Pfam" id="PF02607">
    <property type="entry name" value="B12-binding_2"/>
    <property type="match status" value="1"/>
</dbReference>
<dbReference type="FunFam" id="3.40.50.280:FF:000001">
    <property type="entry name" value="Methionine synthase"/>
    <property type="match status" value="1"/>
</dbReference>
<dbReference type="EMBL" id="UINC01002095">
    <property type="protein sequence ID" value="SUZ92854.1"/>
    <property type="molecule type" value="Genomic_DNA"/>
</dbReference>
<dbReference type="PANTHER" id="PTHR45833">
    <property type="entry name" value="METHIONINE SYNTHASE"/>
    <property type="match status" value="1"/>
</dbReference>
<dbReference type="CDD" id="cd02069">
    <property type="entry name" value="methionine_synthase_B12_BD"/>
    <property type="match status" value="1"/>
</dbReference>
<dbReference type="NCBIfam" id="NF007024">
    <property type="entry name" value="PRK09490.1"/>
    <property type="match status" value="1"/>
</dbReference>
<evidence type="ECO:0000256" key="2">
    <source>
        <dbReference type="ARBA" id="ARBA00001956"/>
    </source>
</evidence>
<name>A0A381RNM0_9ZZZZ</name>